<dbReference type="SUPFAM" id="SSF103481">
    <property type="entry name" value="Multidrug resistance efflux transporter EmrE"/>
    <property type="match status" value="2"/>
</dbReference>
<accession>A0AAU7FDB0</accession>
<feature type="transmembrane region" description="Helical" evidence="6">
    <location>
        <begin position="244"/>
        <end position="263"/>
    </location>
</feature>
<dbReference type="InterPro" id="IPR000620">
    <property type="entry name" value="EamA_dom"/>
</dbReference>
<keyword evidence="3 6" id="KW-0812">Transmembrane</keyword>
<evidence type="ECO:0000256" key="6">
    <source>
        <dbReference type="SAM" id="Phobius"/>
    </source>
</evidence>
<dbReference type="AlphaFoldDB" id="A0AAU7FDB0"/>
<evidence type="ECO:0000256" key="3">
    <source>
        <dbReference type="ARBA" id="ARBA00022692"/>
    </source>
</evidence>
<name>A0AAU7FDB0_9NEIS</name>
<proteinExistence type="predicted"/>
<dbReference type="GO" id="GO:0005886">
    <property type="term" value="C:plasma membrane"/>
    <property type="evidence" value="ECO:0007669"/>
    <property type="project" value="UniProtKB-SubCell"/>
</dbReference>
<comment type="subcellular location">
    <subcellularLocation>
        <location evidence="1">Cell membrane</location>
        <topology evidence="1">Multi-pass membrane protein</topology>
    </subcellularLocation>
</comment>
<dbReference type="RefSeq" id="WP_348945799.1">
    <property type="nucleotide sequence ID" value="NZ_CP157355.1"/>
</dbReference>
<evidence type="ECO:0000256" key="2">
    <source>
        <dbReference type="ARBA" id="ARBA00022475"/>
    </source>
</evidence>
<feature type="transmembrane region" description="Helical" evidence="6">
    <location>
        <begin position="34"/>
        <end position="54"/>
    </location>
</feature>
<feature type="domain" description="EamA" evidence="7">
    <location>
        <begin position="7"/>
        <end position="137"/>
    </location>
</feature>
<feature type="transmembrane region" description="Helical" evidence="6">
    <location>
        <begin position="121"/>
        <end position="138"/>
    </location>
</feature>
<dbReference type="InterPro" id="IPR037185">
    <property type="entry name" value="EmrE-like"/>
</dbReference>
<dbReference type="InterPro" id="IPR050638">
    <property type="entry name" value="AA-Vitamin_Transporters"/>
</dbReference>
<keyword evidence="5 6" id="KW-0472">Membrane</keyword>
<feature type="transmembrane region" description="Helical" evidence="6">
    <location>
        <begin position="66"/>
        <end position="87"/>
    </location>
</feature>
<dbReference type="PANTHER" id="PTHR32322:SF18">
    <property type="entry name" value="S-ADENOSYLMETHIONINE_S-ADENOSYLHOMOCYSTEINE TRANSPORTER"/>
    <property type="match status" value="1"/>
</dbReference>
<evidence type="ECO:0000259" key="7">
    <source>
        <dbReference type="Pfam" id="PF00892"/>
    </source>
</evidence>
<evidence type="ECO:0000256" key="5">
    <source>
        <dbReference type="ARBA" id="ARBA00023136"/>
    </source>
</evidence>
<feature type="transmembrane region" description="Helical" evidence="6">
    <location>
        <begin position="150"/>
        <end position="169"/>
    </location>
</feature>
<evidence type="ECO:0000256" key="1">
    <source>
        <dbReference type="ARBA" id="ARBA00004651"/>
    </source>
</evidence>
<keyword evidence="2" id="KW-1003">Cell membrane</keyword>
<dbReference type="EMBL" id="CP157355">
    <property type="protein sequence ID" value="XBM01514.1"/>
    <property type="molecule type" value="Genomic_DNA"/>
</dbReference>
<feature type="transmembrane region" description="Helical" evidence="6">
    <location>
        <begin position="93"/>
        <end position="114"/>
    </location>
</feature>
<protein>
    <submittedName>
        <fullName evidence="8">EamA family transporter</fullName>
    </submittedName>
</protein>
<keyword evidence="4 6" id="KW-1133">Transmembrane helix</keyword>
<reference evidence="8" key="1">
    <citation type="submission" date="2024-05" db="EMBL/GenBank/DDBJ databases">
        <authorList>
            <person name="Yang L."/>
            <person name="Pan L."/>
        </authorList>
    </citation>
    <scope>NUCLEOTIDE SEQUENCE</scope>
    <source>
        <strain evidence="8">FCG-7</strain>
    </source>
</reference>
<dbReference type="KEGG" id="cmav:ABHF33_04305"/>
<evidence type="ECO:0000313" key="8">
    <source>
        <dbReference type="EMBL" id="XBM01514.1"/>
    </source>
</evidence>
<dbReference type="Pfam" id="PF00892">
    <property type="entry name" value="EamA"/>
    <property type="match status" value="2"/>
</dbReference>
<feature type="transmembrane region" description="Helical" evidence="6">
    <location>
        <begin position="214"/>
        <end position="232"/>
    </location>
</feature>
<dbReference type="PANTHER" id="PTHR32322">
    <property type="entry name" value="INNER MEMBRANE TRANSPORTER"/>
    <property type="match status" value="1"/>
</dbReference>
<gene>
    <name evidence="8" type="ORF">ABHF33_04305</name>
</gene>
<feature type="transmembrane region" description="Helical" evidence="6">
    <location>
        <begin position="269"/>
        <end position="287"/>
    </location>
</feature>
<feature type="transmembrane region" description="Helical" evidence="6">
    <location>
        <begin position="181"/>
        <end position="202"/>
    </location>
</feature>
<organism evidence="8">
    <name type="scientific">Chitinibacter mangrovi</name>
    <dbReference type="NCBI Taxonomy" id="3153927"/>
    <lineage>
        <taxon>Bacteria</taxon>
        <taxon>Pseudomonadati</taxon>
        <taxon>Pseudomonadota</taxon>
        <taxon>Betaproteobacteria</taxon>
        <taxon>Neisseriales</taxon>
        <taxon>Chitinibacteraceae</taxon>
        <taxon>Chitinibacter</taxon>
    </lineage>
</organism>
<feature type="domain" description="EamA" evidence="7">
    <location>
        <begin position="150"/>
        <end position="286"/>
    </location>
</feature>
<sequence>MNFNRYSLYLLASMALVGANVGIGKAIVMVVPVLLFTLMRFVVGVAFLLPHYRLARMKQVSRRQWLGLFLQALFGTFLFTLLMLYGLTQTSAMAAGVITSTIPAVVIVLSWLVLREKLHARAVLAVVLAVIGMLMINVSQADGGGASTLLGNALIAAAVVCESIYVILSRRLTQSLAAIEICAYTHLIGLLLILPLSLGTLWQFDFAVIDLPGWGMIIWYGLAASVWSFWLWMKGIQHVPAQQAGVFTAALPVAAMLYAMIFLGESATVAHGLALLCVMAAIVCASTKPPSASAATPPAGSARQE</sequence>
<evidence type="ECO:0000256" key="4">
    <source>
        <dbReference type="ARBA" id="ARBA00022989"/>
    </source>
</evidence>